<gene>
    <name evidence="9" type="ORF">C450_04788</name>
</gene>
<dbReference type="AlphaFoldDB" id="M0NAC5"/>
<dbReference type="InterPro" id="IPR000089">
    <property type="entry name" value="Biotin_lipoyl"/>
</dbReference>
<dbReference type="SUPFAM" id="SSF52777">
    <property type="entry name" value="CoA-dependent acyltransferases"/>
    <property type="match status" value="1"/>
</dbReference>
<dbReference type="InterPro" id="IPR004167">
    <property type="entry name" value="PSBD"/>
</dbReference>
<dbReference type="InterPro" id="IPR036625">
    <property type="entry name" value="E3-bd_dom_sf"/>
</dbReference>
<dbReference type="InterPro" id="IPR050743">
    <property type="entry name" value="2-oxoacid_DH_E2_comp"/>
</dbReference>
<dbReference type="InterPro" id="IPR023213">
    <property type="entry name" value="CAT-like_dom_sf"/>
</dbReference>
<dbReference type="PROSITE" id="PS00189">
    <property type="entry name" value="LIPOYL"/>
    <property type="match status" value="1"/>
</dbReference>
<comment type="caution">
    <text evidence="9">The sequence shown here is derived from an EMBL/GenBank/DDBJ whole genome shotgun (WGS) entry which is preliminary data.</text>
</comment>
<dbReference type="PANTHER" id="PTHR43178">
    <property type="entry name" value="DIHYDROLIPOAMIDE ACETYLTRANSFERASE COMPONENT OF PYRUVATE DEHYDROGENASE COMPLEX"/>
    <property type="match status" value="1"/>
</dbReference>
<evidence type="ECO:0000313" key="10">
    <source>
        <dbReference type="Proteomes" id="UP000011625"/>
    </source>
</evidence>
<dbReference type="GO" id="GO:0031405">
    <property type="term" value="F:lipoic acid binding"/>
    <property type="evidence" value="ECO:0007669"/>
    <property type="project" value="TreeGrafter"/>
</dbReference>
<dbReference type="Gene3D" id="3.30.559.10">
    <property type="entry name" value="Chloramphenicol acetyltransferase-like domain"/>
    <property type="match status" value="1"/>
</dbReference>
<evidence type="ECO:0000256" key="1">
    <source>
        <dbReference type="ARBA" id="ARBA00001938"/>
    </source>
</evidence>
<accession>M0NAC5</accession>
<dbReference type="Proteomes" id="UP000011625">
    <property type="component" value="Unassembled WGS sequence"/>
</dbReference>
<evidence type="ECO:0000313" key="9">
    <source>
        <dbReference type="EMBL" id="EMA54841.1"/>
    </source>
</evidence>
<dbReference type="Pfam" id="PF00364">
    <property type="entry name" value="Biotin_lipoyl"/>
    <property type="match status" value="1"/>
</dbReference>
<feature type="region of interest" description="Disordered" evidence="6">
    <location>
        <begin position="222"/>
        <end position="260"/>
    </location>
</feature>
<dbReference type="Pfam" id="PF00198">
    <property type="entry name" value="2-oxoacid_dh"/>
    <property type="match status" value="1"/>
</dbReference>
<feature type="domain" description="Lipoyl-binding" evidence="7">
    <location>
        <begin position="2"/>
        <end position="91"/>
    </location>
</feature>
<organism evidence="9 10">
    <name type="scientific">Halococcus salifodinae DSM 8989</name>
    <dbReference type="NCBI Taxonomy" id="1227456"/>
    <lineage>
        <taxon>Archaea</taxon>
        <taxon>Methanobacteriati</taxon>
        <taxon>Methanobacteriota</taxon>
        <taxon>Stenosarchaea group</taxon>
        <taxon>Halobacteria</taxon>
        <taxon>Halobacteriales</taxon>
        <taxon>Halococcaceae</taxon>
        <taxon>Halococcus</taxon>
    </lineage>
</organism>
<comment type="cofactor">
    <cofactor evidence="1">
        <name>(R)-lipoate</name>
        <dbReference type="ChEBI" id="CHEBI:83088"/>
    </cofactor>
</comment>
<dbReference type="SUPFAM" id="SSF47005">
    <property type="entry name" value="Peripheral subunit-binding domain of 2-oxo acid dehydrogenase complex"/>
    <property type="match status" value="2"/>
</dbReference>
<dbReference type="PATRIC" id="fig|1227456.3.peg.984"/>
<evidence type="ECO:0000256" key="2">
    <source>
        <dbReference type="ARBA" id="ARBA00007317"/>
    </source>
</evidence>
<keyword evidence="4" id="KW-0450">Lipoyl</keyword>
<proteinExistence type="inferred from homology"/>
<dbReference type="Gene3D" id="2.40.50.100">
    <property type="match status" value="1"/>
</dbReference>
<keyword evidence="3" id="KW-0808">Transferase</keyword>
<protein>
    <submittedName>
        <fullName evidence="9">Branched-chain alpha-keto acid dehydrogenase subunit E2</fullName>
    </submittedName>
</protein>
<evidence type="ECO:0000256" key="4">
    <source>
        <dbReference type="ARBA" id="ARBA00022823"/>
    </source>
</evidence>
<dbReference type="InterPro" id="IPR003016">
    <property type="entry name" value="2-oxoA_DH_lipoyl-BS"/>
</dbReference>
<dbReference type="PROSITE" id="PS51826">
    <property type="entry name" value="PSBD"/>
    <property type="match status" value="2"/>
</dbReference>
<evidence type="ECO:0000256" key="3">
    <source>
        <dbReference type="ARBA" id="ARBA00022679"/>
    </source>
</evidence>
<dbReference type="RefSeq" id="WP_005040688.1">
    <property type="nucleotide sequence ID" value="NZ_AOME01000022.1"/>
</dbReference>
<reference evidence="9 10" key="1">
    <citation type="journal article" date="2014" name="PLoS Genet.">
        <title>Phylogenetically driven sequencing of extremely halophilic archaea reveals strategies for static and dynamic osmo-response.</title>
        <authorList>
            <person name="Becker E.A."/>
            <person name="Seitzer P.M."/>
            <person name="Tritt A."/>
            <person name="Larsen D."/>
            <person name="Krusor M."/>
            <person name="Yao A.I."/>
            <person name="Wu D."/>
            <person name="Madern D."/>
            <person name="Eisen J.A."/>
            <person name="Darling A.E."/>
            <person name="Facciotti M.T."/>
        </authorList>
    </citation>
    <scope>NUCLEOTIDE SEQUENCE [LARGE SCALE GENOMIC DNA]</scope>
    <source>
        <strain evidence="9 10">DSM 8989</strain>
    </source>
</reference>
<evidence type="ECO:0000256" key="6">
    <source>
        <dbReference type="SAM" id="MobiDB-lite"/>
    </source>
</evidence>
<evidence type="ECO:0000259" key="7">
    <source>
        <dbReference type="PROSITE" id="PS50968"/>
    </source>
</evidence>
<dbReference type="CDD" id="cd06849">
    <property type="entry name" value="lipoyl_domain"/>
    <property type="match status" value="1"/>
</dbReference>
<feature type="domain" description="Peripheral subunit-binding (PSBD)" evidence="8">
    <location>
        <begin position="200"/>
        <end position="237"/>
    </location>
</feature>
<comment type="similarity">
    <text evidence="2">Belongs to the 2-oxoacid dehydrogenase family.</text>
</comment>
<evidence type="ECO:0000256" key="5">
    <source>
        <dbReference type="ARBA" id="ARBA00023315"/>
    </source>
</evidence>
<dbReference type="Gene3D" id="4.10.320.10">
    <property type="entry name" value="E3-binding domain"/>
    <property type="match status" value="2"/>
</dbReference>
<dbReference type="SUPFAM" id="SSF51230">
    <property type="entry name" value="Single hybrid motif"/>
    <property type="match status" value="1"/>
</dbReference>
<evidence type="ECO:0000259" key="8">
    <source>
        <dbReference type="PROSITE" id="PS51826"/>
    </source>
</evidence>
<dbReference type="EMBL" id="AOME01000022">
    <property type="protein sequence ID" value="EMA54841.1"/>
    <property type="molecule type" value="Genomic_DNA"/>
</dbReference>
<feature type="domain" description="Peripheral subunit-binding (PSBD)" evidence="8">
    <location>
        <begin position="141"/>
        <end position="178"/>
    </location>
</feature>
<dbReference type="Pfam" id="PF02817">
    <property type="entry name" value="E3_binding"/>
    <property type="match status" value="2"/>
</dbReference>
<dbReference type="InterPro" id="IPR001078">
    <property type="entry name" value="2-oxoacid_DH_actylTfrase"/>
</dbReference>
<dbReference type="PROSITE" id="PS50968">
    <property type="entry name" value="BIOTINYL_LIPOYL"/>
    <property type="match status" value="1"/>
</dbReference>
<sequence>MAYIVRMPKMGVEMQTGILLDWHVDKGDAVEEDDVLAEIESEKTTAEVAARESGVLRSKVLEAGVEIPPGTAMGVVAGAEASIEDLLAEIEAEGGDIETDAEPDNAATTTADGAEQSTAEGFGQSPTTERSTAGHIDEEGRATPKARRQASEAGRSLSGITGSGPKGAVTEDDVAATLGEGPATNATMGTVEPASATPELVTPRARKRASELGVDLAEVAGTDPHSSVQAADVESAEPVTATGTPTATGGGDDSTRPGEGERTVVEERALGGMRSTIAQRLSQSWDAPHVTVDRRVDAEALLLAGAESDDVISITDVLLKAVSHTLAEYPAFNATFEDDAHRIFEEHNVGVAVDIDSGLVTPVVRDIGSKSIAEIAFERGSLTERVRSGRQRPEDLQGGTFTVSNLGAFGVDSFTPIINPPEVAILGVNAIREDPHRTETGIEFRQTIGFSLSFDHRVVDGADAARFLGTLADCLEDATDLV</sequence>
<keyword evidence="5" id="KW-0012">Acyltransferase</keyword>
<dbReference type="GO" id="GO:0016407">
    <property type="term" value="F:acetyltransferase activity"/>
    <property type="evidence" value="ECO:0007669"/>
    <property type="project" value="TreeGrafter"/>
</dbReference>
<keyword evidence="10" id="KW-1185">Reference proteome</keyword>
<feature type="region of interest" description="Disordered" evidence="6">
    <location>
        <begin position="97"/>
        <end position="203"/>
    </location>
</feature>
<feature type="compositionally biased region" description="Polar residues" evidence="6">
    <location>
        <begin position="106"/>
        <end position="131"/>
    </location>
</feature>
<dbReference type="STRING" id="1227456.C450_04788"/>
<name>M0NAC5_9EURY</name>
<dbReference type="PANTHER" id="PTHR43178:SF5">
    <property type="entry name" value="LIPOAMIDE ACYLTRANSFERASE COMPONENT OF BRANCHED-CHAIN ALPHA-KETO ACID DEHYDROGENASE COMPLEX, MITOCHONDRIAL"/>
    <property type="match status" value="1"/>
</dbReference>
<dbReference type="InterPro" id="IPR011053">
    <property type="entry name" value="Single_hybrid_motif"/>
</dbReference>
<dbReference type="GO" id="GO:0005737">
    <property type="term" value="C:cytoplasm"/>
    <property type="evidence" value="ECO:0007669"/>
    <property type="project" value="TreeGrafter"/>
</dbReference>
<dbReference type="OrthoDB" id="56234at2157"/>